<dbReference type="Gene3D" id="3.20.20.70">
    <property type="entry name" value="Aldolase class I"/>
    <property type="match status" value="1"/>
</dbReference>
<dbReference type="Pfam" id="PF04055">
    <property type="entry name" value="Radical_SAM"/>
    <property type="match status" value="1"/>
</dbReference>
<evidence type="ECO:0000256" key="4">
    <source>
        <dbReference type="ARBA" id="ARBA00022723"/>
    </source>
</evidence>
<evidence type="ECO:0000256" key="3">
    <source>
        <dbReference type="ARBA" id="ARBA00022691"/>
    </source>
</evidence>
<dbReference type="STRING" id="1513793.SAMN06296036_102187"/>
<sequence length="348" mass="39267">MLFAKLIEKIEYKALKAISLRRPMAIQLDITNACNLSCTHCYHPHHSNKGAIGIESWKGVLDEVERFLLKYSFDPEFIICGGEPLLSPLFKPIVTRIGEQFKGARIVVLTNGTIYRSSLLAFLYKYPISVQISLDGPNQETHDQVRGDGSFEKTVEGIRQFNDFCDVSILSILSSRTRPWIKQFFENARSLNVHAQNFTRLIEQGSGKEMTSQNLDRVLSPLELKNAYKEIILQSFLTEVPTNTSQPLYALLDKSFGSSGLFGFDALIIDYRGQLKLTSRADFVLGNILEHDLETLYIDNLTLNRLRNGEVEVCGDCELFNLCGGDRNAAYAEYGSFLAKDPGCWKLQ</sequence>
<evidence type="ECO:0000313" key="8">
    <source>
        <dbReference type="EMBL" id="SME95233.1"/>
    </source>
</evidence>
<keyword evidence="5" id="KW-0408">Iron</keyword>
<dbReference type="PANTHER" id="PTHR11228:SF7">
    <property type="entry name" value="PQQA PEPTIDE CYCLASE"/>
    <property type="match status" value="1"/>
</dbReference>
<comment type="cofactor">
    <cofactor evidence="1">
        <name>[4Fe-4S] cluster</name>
        <dbReference type="ChEBI" id="CHEBI:49883"/>
    </cofactor>
</comment>
<evidence type="ECO:0000256" key="2">
    <source>
        <dbReference type="ARBA" id="ARBA00022485"/>
    </source>
</evidence>
<dbReference type="InterPro" id="IPR050377">
    <property type="entry name" value="Radical_SAM_PqqE_MftC-like"/>
</dbReference>
<dbReference type="InterPro" id="IPR058240">
    <property type="entry name" value="rSAM_sf"/>
</dbReference>
<keyword evidence="2" id="KW-0004">4Fe-4S</keyword>
<proteinExistence type="predicted"/>
<feature type="domain" description="Radical SAM core" evidence="7">
    <location>
        <begin position="20"/>
        <end position="241"/>
    </location>
</feature>
<accession>A0A1Y6B997</accession>
<dbReference type="GO" id="GO:0046872">
    <property type="term" value="F:metal ion binding"/>
    <property type="evidence" value="ECO:0007669"/>
    <property type="project" value="UniProtKB-KW"/>
</dbReference>
<dbReference type="SFLD" id="SFLDG01067">
    <property type="entry name" value="SPASM/twitch_domain_containing"/>
    <property type="match status" value="1"/>
</dbReference>
<dbReference type="CDD" id="cd01335">
    <property type="entry name" value="Radical_SAM"/>
    <property type="match status" value="1"/>
</dbReference>
<dbReference type="SUPFAM" id="SSF102114">
    <property type="entry name" value="Radical SAM enzymes"/>
    <property type="match status" value="1"/>
</dbReference>
<evidence type="ECO:0000259" key="7">
    <source>
        <dbReference type="PROSITE" id="PS51918"/>
    </source>
</evidence>
<evidence type="ECO:0000256" key="5">
    <source>
        <dbReference type="ARBA" id="ARBA00023004"/>
    </source>
</evidence>
<dbReference type="SFLD" id="SFLDS00029">
    <property type="entry name" value="Radical_SAM"/>
    <property type="match status" value="1"/>
</dbReference>
<dbReference type="PIRSF" id="PIRSF037420">
    <property type="entry name" value="PQQ_syn_pqqE"/>
    <property type="match status" value="1"/>
</dbReference>
<keyword evidence="9" id="KW-1185">Reference proteome</keyword>
<evidence type="ECO:0000256" key="6">
    <source>
        <dbReference type="ARBA" id="ARBA00023014"/>
    </source>
</evidence>
<evidence type="ECO:0000313" key="9">
    <source>
        <dbReference type="Proteomes" id="UP000192907"/>
    </source>
</evidence>
<dbReference type="InterPro" id="IPR007197">
    <property type="entry name" value="rSAM"/>
</dbReference>
<dbReference type="GO" id="GO:0003824">
    <property type="term" value="F:catalytic activity"/>
    <property type="evidence" value="ECO:0007669"/>
    <property type="project" value="InterPro"/>
</dbReference>
<dbReference type="GO" id="GO:0051539">
    <property type="term" value="F:4 iron, 4 sulfur cluster binding"/>
    <property type="evidence" value="ECO:0007669"/>
    <property type="project" value="UniProtKB-KW"/>
</dbReference>
<dbReference type="RefSeq" id="WP_159455110.1">
    <property type="nucleotide sequence ID" value="NZ_FWZT01000002.1"/>
</dbReference>
<reference evidence="9" key="1">
    <citation type="submission" date="2017-04" db="EMBL/GenBank/DDBJ databases">
        <authorList>
            <person name="Varghese N."/>
            <person name="Submissions S."/>
        </authorList>
    </citation>
    <scope>NUCLEOTIDE SEQUENCE [LARGE SCALE GENOMIC DNA]</scope>
    <source>
        <strain evidence="9">RKEM611</strain>
    </source>
</reference>
<dbReference type="AlphaFoldDB" id="A0A1Y6B997"/>
<dbReference type="PANTHER" id="PTHR11228">
    <property type="entry name" value="RADICAL SAM DOMAIN PROTEIN"/>
    <property type="match status" value="1"/>
</dbReference>
<dbReference type="EMBL" id="FWZT01000002">
    <property type="protein sequence ID" value="SME95233.1"/>
    <property type="molecule type" value="Genomic_DNA"/>
</dbReference>
<keyword evidence="3" id="KW-0949">S-adenosyl-L-methionine</keyword>
<keyword evidence="4" id="KW-0479">Metal-binding</keyword>
<evidence type="ECO:0000256" key="1">
    <source>
        <dbReference type="ARBA" id="ARBA00001966"/>
    </source>
</evidence>
<organism evidence="8 9">
    <name type="scientific">Pseudobacteriovorax antillogorgiicola</name>
    <dbReference type="NCBI Taxonomy" id="1513793"/>
    <lineage>
        <taxon>Bacteria</taxon>
        <taxon>Pseudomonadati</taxon>
        <taxon>Bdellovibrionota</taxon>
        <taxon>Oligoflexia</taxon>
        <taxon>Oligoflexales</taxon>
        <taxon>Pseudobacteriovoracaceae</taxon>
        <taxon>Pseudobacteriovorax</taxon>
    </lineage>
</organism>
<dbReference type="Proteomes" id="UP000192907">
    <property type="component" value="Unassembled WGS sequence"/>
</dbReference>
<gene>
    <name evidence="8" type="ORF">SAMN06296036_102187</name>
</gene>
<dbReference type="InterPro" id="IPR017200">
    <property type="entry name" value="PqqE-like"/>
</dbReference>
<dbReference type="InterPro" id="IPR013785">
    <property type="entry name" value="Aldolase_TIM"/>
</dbReference>
<keyword evidence="6" id="KW-0411">Iron-sulfur</keyword>
<name>A0A1Y6B997_9BACT</name>
<protein>
    <submittedName>
        <fullName evidence="8">Radical SAM additional 4Fe4S-binding SPASM domain-containing protein</fullName>
    </submittedName>
</protein>
<dbReference type="PROSITE" id="PS51918">
    <property type="entry name" value="RADICAL_SAM"/>
    <property type="match status" value="1"/>
</dbReference>